<evidence type="ECO:0000313" key="6">
    <source>
        <dbReference type="Proteomes" id="UP000321518"/>
    </source>
</evidence>
<keyword evidence="4" id="KW-0732">Signal</keyword>
<dbReference type="EMBL" id="BJWK01000018">
    <property type="protein sequence ID" value="GEM12071.1"/>
    <property type="molecule type" value="Genomic_DNA"/>
</dbReference>
<keyword evidence="2" id="KW-0812">Transmembrane</keyword>
<dbReference type="PANTHER" id="PTHR21461">
    <property type="entry name" value="GLYCOSYLTRANSFERASE FAMILY 92 PROTEIN"/>
    <property type="match status" value="1"/>
</dbReference>
<evidence type="ECO:0000256" key="2">
    <source>
        <dbReference type="ARBA" id="ARBA00022692"/>
    </source>
</evidence>
<accession>A0A511KP06</accession>
<evidence type="ECO:0000256" key="1">
    <source>
        <dbReference type="ARBA" id="ARBA00004167"/>
    </source>
</evidence>
<keyword evidence="3" id="KW-0472">Membrane</keyword>
<sequence length="471" mass="53697">MNLPAHGVTRRTGVLACLTVVCLLLLVHSSASTRPLIRLPQAVRFRSTSTLAHYLAHPSERPALPLVSFIASFSLSPPPPSQPVNVTVCAVPTHEEQYLPEWLTWHRLVGVERFYLFDNSPSRRMRRLLKPWIDEGSVVLYELHYKEGTDIGAIYQQHVLRLCEKDVLPHSNWASHHDVDEFLLVDAPGWSSPLPTPVPPAPSASNSTSLATRWTFPLHARFNEILQRATCVPILRLPFQNYGVRELRWAESVVEKQTVRDKIDPSFHTYGKIFLHSAQQPKRASWMGPHSCKALPGTVVLDSHGKRIVNVDGIYPFNGLALPQESLRLFHYVQRSLEDCRSKYRVLANTPNDWRTKDGLTGCARNYVPLDSELATPEGRDELAALVATDSEEERKALPDRPASWWELFERDTEARDSWQGRMTRAVLAEWRARGKREGVWWWEERVTDDELDRLEGVRVVRDIERAINGA</sequence>
<dbReference type="Pfam" id="PF13704">
    <property type="entry name" value="Glyco_tranf_2_4"/>
    <property type="match status" value="1"/>
</dbReference>
<protein>
    <submittedName>
        <fullName evidence="5">Glycosyltransferase family 2 protein</fullName>
    </submittedName>
</protein>
<keyword evidence="5" id="KW-0808">Transferase</keyword>
<comment type="caution">
    <text evidence="5">The sequence shown here is derived from an EMBL/GenBank/DDBJ whole genome shotgun (WGS) entry which is preliminary data.</text>
</comment>
<proteinExistence type="predicted"/>
<reference evidence="5 6" key="1">
    <citation type="submission" date="2019-07" db="EMBL/GenBank/DDBJ databases">
        <title>Rhodotorula toruloides NBRC10032 genome sequencing.</title>
        <authorList>
            <person name="Shida Y."/>
            <person name="Takaku H."/>
            <person name="Ogasawara W."/>
            <person name="Mori K."/>
        </authorList>
    </citation>
    <scope>NUCLEOTIDE SEQUENCE [LARGE SCALE GENOMIC DNA]</scope>
    <source>
        <strain evidence="5 6">NBRC10032</strain>
    </source>
</reference>
<name>A0A511KP06_RHOTO</name>
<evidence type="ECO:0000256" key="4">
    <source>
        <dbReference type="SAM" id="SignalP"/>
    </source>
</evidence>
<evidence type="ECO:0000256" key="3">
    <source>
        <dbReference type="ARBA" id="ARBA00022989"/>
    </source>
</evidence>
<keyword evidence="3" id="KW-1133">Transmembrane helix</keyword>
<dbReference type="AlphaFoldDB" id="A0A511KP06"/>
<dbReference type="OrthoDB" id="2526284at2759"/>
<feature type="signal peptide" evidence="4">
    <location>
        <begin position="1"/>
        <end position="32"/>
    </location>
</feature>
<organism evidence="5 6">
    <name type="scientific">Rhodotorula toruloides</name>
    <name type="common">Yeast</name>
    <name type="synonym">Rhodosporidium toruloides</name>
    <dbReference type="NCBI Taxonomy" id="5286"/>
    <lineage>
        <taxon>Eukaryota</taxon>
        <taxon>Fungi</taxon>
        <taxon>Dikarya</taxon>
        <taxon>Basidiomycota</taxon>
        <taxon>Pucciniomycotina</taxon>
        <taxon>Microbotryomycetes</taxon>
        <taxon>Sporidiobolales</taxon>
        <taxon>Sporidiobolaceae</taxon>
        <taxon>Rhodotorula</taxon>
    </lineage>
</organism>
<evidence type="ECO:0000313" key="5">
    <source>
        <dbReference type="EMBL" id="GEM12071.1"/>
    </source>
</evidence>
<feature type="chain" id="PRO_5021803482" evidence="4">
    <location>
        <begin position="33"/>
        <end position="471"/>
    </location>
</feature>
<dbReference type="GO" id="GO:0016020">
    <property type="term" value="C:membrane"/>
    <property type="evidence" value="ECO:0007669"/>
    <property type="project" value="UniProtKB-SubCell"/>
</dbReference>
<gene>
    <name evidence="5" type="ORF">Rt10032_c18g6088</name>
</gene>
<dbReference type="Proteomes" id="UP000321518">
    <property type="component" value="Unassembled WGS sequence"/>
</dbReference>
<comment type="subcellular location">
    <subcellularLocation>
        <location evidence="1">Membrane</location>
        <topology evidence="1">Single-pass membrane protein</topology>
    </subcellularLocation>
</comment>
<dbReference type="PANTHER" id="PTHR21461:SF69">
    <property type="entry name" value="GLYCOSYLTRANSFERASE FAMILY 92 PROTEIN"/>
    <property type="match status" value="1"/>
</dbReference>
<dbReference type="GO" id="GO:0005737">
    <property type="term" value="C:cytoplasm"/>
    <property type="evidence" value="ECO:0007669"/>
    <property type="project" value="TreeGrafter"/>
</dbReference>
<dbReference type="GO" id="GO:0016757">
    <property type="term" value="F:glycosyltransferase activity"/>
    <property type="evidence" value="ECO:0007669"/>
    <property type="project" value="TreeGrafter"/>
</dbReference>